<proteinExistence type="inferred from homology"/>
<name>A0A5S4WYE6_9BRAD</name>
<keyword evidence="6 7" id="KW-0472">Membrane</keyword>
<dbReference type="AlphaFoldDB" id="A0A5S4WYE6"/>
<comment type="similarity">
    <text evidence="2">Belongs to the DoxX family.</text>
</comment>
<keyword evidence="4 7" id="KW-0812">Transmembrane</keyword>
<feature type="transmembrane region" description="Helical" evidence="7">
    <location>
        <begin position="46"/>
        <end position="65"/>
    </location>
</feature>
<evidence type="ECO:0000313" key="8">
    <source>
        <dbReference type="EMBL" id="TYL85550.1"/>
    </source>
</evidence>
<evidence type="ECO:0000313" key="9">
    <source>
        <dbReference type="Proteomes" id="UP000324853"/>
    </source>
</evidence>
<evidence type="ECO:0000256" key="7">
    <source>
        <dbReference type="SAM" id="Phobius"/>
    </source>
</evidence>
<evidence type="ECO:0000256" key="4">
    <source>
        <dbReference type="ARBA" id="ARBA00022692"/>
    </source>
</evidence>
<dbReference type="Proteomes" id="UP000324853">
    <property type="component" value="Unassembled WGS sequence"/>
</dbReference>
<feature type="transmembrane region" description="Helical" evidence="7">
    <location>
        <begin position="72"/>
        <end position="92"/>
    </location>
</feature>
<keyword evidence="3" id="KW-1003">Cell membrane</keyword>
<evidence type="ECO:0000256" key="1">
    <source>
        <dbReference type="ARBA" id="ARBA00004651"/>
    </source>
</evidence>
<evidence type="ECO:0000256" key="2">
    <source>
        <dbReference type="ARBA" id="ARBA00006679"/>
    </source>
</evidence>
<sequence>MTMNRYLPLIGRILIGLPFAMSGLGKLAAFGPTTAMIAAAGLPVPPLAYIVAVALELGGGLLLIAGYQVRTVALALAVFCIAAGVAFHSNFADQNQMIHFLKNVMMAGGLLQIAAFGAGALSLDNRLSKGGVAVANAAAR</sequence>
<feature type="transmembrane region" description="Helical" evidence="7">
    <location>
        <begin position="104"/>
        <end position="123"/>
    </location>
</feature>
<dbReference type="EMBL" id="VSSR01000017">
    <property type="protein sequence ID" value="TYL85550.1"/>
    <property type="molecule type" value="Genomic_DNA"/>
</dbReference>
<dbReference type="Pfam" id="PF07681">
    <property type="entry name" value="DoxX"/>
    <property type="match status" value="1"/>
</dbReference>
<dbReference type="GO" id="GO:0005886">
    <property type="term" value="C:plasma membrane"/>
    <property type="evidence" value="ECO:0007669"/>
    <property type="project" value="UniProtKB-SubCell"/>
</dbReference>
<keyword evidence="5 7" id="KW-1133">Transmembrane helix</keyword>
<dbReference type="PANTHER" id="PTHR33452">
    <property type="entry name" value="OXIDOREDUCTASE CATD-RELATED"/>
    <property type="match status" value="1"/>
</dbReference>
<dbReference type="PANTHER" id="PTHR33452:SF1">
    <property type="entry name" value="INNER MEMBRANE PROTEIN YPHA-RELATED"/>
    <property type="match status" value="1"/>
</dbReference>
<organism evidence="8 9">
    <name type="scientific">Bradyrhizobium cytisi</name>
    <dbReference type="NCBI Taxonomy" id="515489"/>
    <lineage>
        <taxon>Bacteria</taxon>
        <taxon>Pseudomonadati</taxon>
        <taxon>Pseudomonadota</taxon>
        <taxon>Alphaproteobacteria</taxon>
        <taxon>Hyphomicrobiales</taxon>
        <taxon>Nitrobacteraceae</taxon>
        <taxon>Bradyrhizobium</taxon>
    </lineage>
</organism>
<keyword evidence="9" id="KW-1185">Reference proteome</keyword>
<gene>
    <name evidence="8" type="ORF">FXB38_10770</name>
</gene>
<evidence type="ECO:0000256" key="6">
    <source>
        <dbReference type="ARBA" id="ARBA00023136"/>
    </source>
</evidence>
<comment type="subcellular location">
    <subcellularLocation>
        <location evidence="1">Cell membrane</location>
        <topology evidence="1">Multi-pass membrane protein</topology>
    </subcellularLocation>
</comment>
<reference evidence="8 9" key="1">
    <citation type="submission" date="2019-08" db="EMBL/GenBank/DDBJ databases">
        <title>Bradyrhizobium hipponensis sp. nov., a rhizobium isolated from a Lupinus angustifolius root nodule in Tunisia.</title>
        <authorList>
            <person name="Off K."/>
            <person name="Rejili M."/>
            <person name="Mars M."/>
            <person name="Brachmann A."/>
            <person name="Marin M."/>
        </authorList>
    </citation>
    <scope>NUCLEOTIDE SEQUENCE [LARGE SCALE GENOMIC DNA]</scope>
    <source>
        <strain evidence="8 9">CTAW11</strain>
    </source>
</reference>
<evidence type="ECO:0000256" key="3">
    <source>
        <dbReference type="ARBA" id="ARBA00022475"/>
    </source>
</evidence>
<evidence type="ECO:0000256" key="5">
    <source>
        <dbReference type="ARBA" id="ARBA00022989"/>
    </source>
</evidence>
<comment type="caution">
    <text evidence="8">The sequence shown here is derived from an EMBL/GenBank/DDBJ whole genome shotgun (WGS) entry which is preliminary data.</text>
</comment>
<protein>
    <submittedName>
        <fullName evidence="8">DoxX family protein</fullName>
    </submittedName>
</protein>
<accession>A0A5S4WYE6</accession>
<dbReference type="InterPro" id="IPR051907">
    <property type="entry name" value="DoxX-like_oxidoreductase"/>
</dbReference>
<dbReference type="OrthoDB" id="9810206at2"/>
<dbReference type="InterPro" id="IPR032808">
    <property type="entry name" value="DoxX"/>
</dbReference>